<dbReference type="GO" id="GO:0005886">
    <property type="term" value="C:plasma membrane"/>
    <property type="evidence" value="ECO:0007669"/>
    <property type="project" value="UniProtKB-SubCell"/>
</dbReference>
<dbReference type="EMBL" id="CP151767">
    <property type="protein sequence ID" value="WZU66014.2"/>
    <property type="molecule type" value="Genomic_DNA"/>
</dbReference>
<sequence>MRTRAPITVTRSGATAHITLVLLALAAVGVACLPWLSGVGGSGRAVALLVYILLAVMWNALAGFAGLVSIGQTLFFGVAAYTTIRLADAGVDPYLAILLAIAAGALLGWITSLFMLSLSGGEFAIGMWVLSSLAHLCVNLDPLIQGETGTSLIALNAYAIETRSAWTLWLALAVTLAVLAALLVLLRSSTGAAITAIRDDEVGARSIGVDVMRTKRIVFVLAATGTAAAGALWLASNTTFQPRAYFGVQWTAYMLFMVLVGGLGRIEGALIGALLFFVIETLFGAYGAWYLVGLGAVAVGFALFLPNGLWGWIGPRLPGEAIPTGYLITEINKTSREEI</sequence>
<dbReference type="AlphaFoldDB" id="A0AAN0NKY2"/>
<feature type="transmembrane region" description="Helical" evidence="6">
    <location>
        <begin position="286"/>
        <end position="305"/>
    </location>
</feature>
<accession>A0AAN0NKY2</accession>
<keyword evidence="8" id="KW-1185">Reference proteome</keyword>
<dbReference type="PANTHER" id="PTHR30482:SF17">
    <property type="entry name" value="ABC TRANSPORTER ATP-BINDING PROTEIN"/>
    <property type="match status" value="1"/>
</dbReference>
<evidence type="ECO:0000313" key="8">
    <source>
        <dbReference type="Proteomes" id="UP001470809"/>
    </source>
</evidence>
<evidence type="ECO:0000256" key="3">
    <source>
        <dbReference type="ARBA" id="ARBA00022692"/>
    </source>
</evidence>
<dbReference type="InterPro" id="IPR001851">
    <property type="entry name" value="ABC_transp_permease"/>
</dbReference>
<dbReference type="CDD" id="cd06581">
    <property type="entry name" value="TM_PBP1_LivM_like"/>
    <property type="match status" value="1"/>
</dbReference>
<feature type="transmembrane region" description="Helical" evidence="6">
    <location>
        <begin position="217"/>
        <end position="235"/>
    </location>
</feature>
<dbReference type="Pfam" id="PF02653">
    <property type="entry name" value="BPD_transp_2"/>
    <property type="match status" value="1"/>
</dbReference>
<comment type="subcellular location">
    <subcellularLocation>
        <location evidence="1">Cell membrane</location>
        <topology evidence="1">Multi-pass membrane protein</topology>
    </subcellularLocation>
</comment>
<reference evidence="7 8" key="2">
    <citation type="submission" date="2024-08" db="EMBL/GenBank/DDBJ databases">
        <title>Phylogenomic analyses of a clade within the roseobacter group suggest taxonomic reassignments of species of the genera Aestuariivita, Citreicella, Loktanella, Nautella, Pelagibaca, Ruegeria, Thalassobius, Thiobacimonas and Tropicibacter, and the proposal o.</title>
        <authorList>
            <person name="Jeon C.O."/>
        </authorList>
    </citation>
    <scope>NUCLEOTIDE SEQUENCE [LARGE SCALE GENOMIC DNA]</scope>
    <source>
        <strain evidence="7 8">SS1-5</strain>
    </source>
</reference>
<dbReference type="KEGG" id="yrh:AABB31_13075"/>
<dbReference type="PANTHER" id="PTHR30482">
    <property type="entry name" value="HIGH-AFFINITY BRANCHED-CHAIN AMINO ACID TRANSPORT SYSTEM PERMEASE"/>
    <property type="match status" value="1"/>
</dbReference>
<keyword evidence="2" id="KW-1003">Cell membrane</keyword>
<proteinExistence type="predicted"/>
<evidence type="ECO:0000256" key="1">
    <source>
        <dbReference type="ARBA" id="ARBA00004651"/>
    </source>
</evidence>
<gene>
    <name evidence="7" type="ORF">AABB31_13075</name>
</gene>
<organism evidence="7 8">
    <name type="scientific">Yoonia rhodophyticola</name>
    <dbReference type="NCBI Taxonomy" id="3137370"/>
    <lineage>
        <taxon>Bacteria</taxon>
        <taxon>Pseudomonadati</taxon>
        <taxon>Pseudomonadota</taxon>
        <taxon>Alphaproteobacteria</taxon>
        <taxon>Rhodobacterales</taxon>
        <taxon>Paracoccaceae</taxon>
        <taxon>Yoonia</taxon>
    </lineage>
</organism>
<evidence type="ECO:0000256" key="5">
    <source>
        <dbReference type="ARBA" id="ARBA00023136"/>
    </source>
</evidence>
<dbReference type="GO" id="GO:0015658">
    <property type="term" value="F:branched-chain amino acid transmembrane transporter activity"/>
    <property type="evidence" value="ECO:0007669"/>
    <property type="project" value="InterPro"/>
</dbReference>
<dbReference type="InterPro" id="IPR043428">
    <property type="entry name" value="LivM-like"/>
</dbReference>
<feature type="transmembrane region" description="Helical" evidence="6">
    <location>
        <begin position="164"/>
        <end position="186"/>
    </location>
</feature>
<feature type="transmembrane region" description="Helical" evidence="6">
    <location>
        <begin position="14"/>
        <end position="36"/>
    </location>
</feature>
<keyword evidence="5 6" id="KW-0472">Membrane</keyword>
<dbReference type="RefSeq" id="WP_373635528.1">
    <property type="nucleotide sequence ID" value="NZ_CP151767.2"/>
</dbReference>
<keyword evidence="3 6" id="KW-0812">Transmembrane</keyword>
<feature type="transmembrane region" description="Helical" evidence="6">
    <location>
        <begin position="48"/>
        <end position="81"/>
    </location>
</feature>
<evidence type="ECO:0000256" key="2">
    <source>
        <dbReference type="ARBA" id="ARBA00022475"/>
    </source>
</evidence>
<keyword evidence="4 6" id="KW-1133">Transmembrane helix</keyword>
<evidence type="ECO:0000256" key="6">
    <source>
        <dbReference type="SAM" id="Phobius"/>
    </source>
</evidence>
<name>A0AAN0NKY2_9RHOB</name>
<evidence type="ECO:0000313" key="7">
    <source>
        <dbReference type="EMBL" id="WZU66014.2"/>
    </source>
</evidence>
<feature type="transmembrane region" description="Helical" evidence="6">
    <location>
        <begin position="93"/>
        <end position="116"/>
    </location>
</feature>
<protein>
    <submittedName>
        <fullName evidence="7">Branched-chain amino acid ABC transporter permease</fullName>
    </submittedName>
</protein>
<dbReference type="PROSITE" id="PS51257">
    <property type="entry name" value="PROKAR_LIPOPROTEIN"/>
    <property type="match status" value="1"/>
</dbReference>
<reference evidence="8" key="1">
    <citation type="submission" date="2024-04" db="EMBL/GenBank/DDBJ databases">
        <title>Phylogenomic analyses of a clade within the roseobacter group suggest taxonomic reassignments of species of the genera Aestuariivita, Citreicella, Loktanella, Nautella, Pelagibaca, Ruegeria, Thalassobius, Thiobacimonas and Tropicibacter, and the proposal o.</title>
        <authorList>
            <person name="Jeon C.O."/>
        </authorList>
    </citation>
    <scope>NUCLEOTIDE SEQUENCE [LARGE SCALE GENOMIC DNA]</scope>
    <source>
        <strain evidence="8">SS1-5</strain>
    </source>
</reference>
<dbReference type="Proteomes" id="UP001470809">
    <property type="component" value="Chromosome"/>
</dbReference>
<evidence type="ECO:0000256" key="4">
    <source>
        <dbReference type="ARBA" id="ARBA00022989"/>
    </source>
</evidence>
<feature type="transmembrane region" description="Helical" evidence="6">
    <location>
        <begin position="255"/>
        <end position="279"/>
    </location>
</feature>